<evidence type="ECO:0000313" key="3">
    <source>
        <dbReference type="EMBL" id="CAL1545114.1"/>
    </source>
</evidence>
<dbReference type="InterPro" id="IPR008936">
    <property type="entry name" value="Rho_GTPase_activation_prot"/>
</dbReference>
<accession>A0AAV2IH69</accession>
<dbReference type="SMART" id="SM00324">
    <property type="entry name" value="RhoGAP"/>
    <property type="match status" value="1"/>
</dbReference>
<dbReference type="SUPFAM" id="SSF48350">
    <property type="entry name" value="GTPase activation domain, GAP"/>
    <property type="match status" value="1"/>
</dbReference>
<organism evidence="3 4">
    <name type="scientific">Lymnaea stagnalis</name>
    <name type="common">Great pond snail</name>
    <name type="synonym">Helix stagnalis</name>
    <dbReference type="NCBI Taxonomy" id="6523"/>
    <lineage>
        <taxon>Eukaryota</taxon>
        <taxon>Metazoa</taxon>
        <taxon>Spiralia</taxon>
        <taxon>Lophotrochozoa</taxon>
        <taxon>Mollusca</taxon>
        <taxon>Gastropoda</taxon>
        <taxon>Heterobranchia</taxon>
        <taxon>Euthyneura</taxon>
        <taxon>Panpulmonata</taxon>
        <taxon>Hygrophila</taxon>
        <taxon>Lymnaeoidea</taxon>
        <taxon>Lymnaeidae</taxon>
        <taxon>Lymnaea</taxon>
    </lineage>
</organism>
<dbReference type="InterPro" id="IPR000198">
    <property type="entry name" value="RhoGAP_dom"/>
</dbReference>
<dbReference type="Pfam" id="PF00620">
    <property type="entry name" value="RhoGAP"/>
    <property type="match status" value="1"/>
</dbReference>
<dbReference type="Pfam" id="PF25442">
    <property type="entry name" value="Ubiquitin_RHG40_C"/>
    <property type="match status" value="1"/>
</dbReference>
<dbReference type="GO" id="GO:0005737">
    <property type="term" value="C:cytoplasm"/>
    <property type="evidence" value="ECO:0007669"/>
    <property type="project" value="TreeGrafter"/>
</dbReference>
<dbReference type="PANTHER" id="PTHR14963">
    <property type="entry name" value="RHO GTPASE ACTIVATING PROTEIN 18,19-RELATED"/>
    <property type="match status" value="1"/>
</dbReference>
<dbReference type="EMBL" id="CAXITT010000677">
    <property type="protein sequence ID" value="CAL1545114.1"/>
    <property type="molecule type" value="Genomic_DNA"/>
</dbReference>
<evidence type="ECO:0000259" key="2">
    <source>
        <dbReference type="PROSITE" id="PS50238"/>
    </source>
</evidence>
<dbReference type="GO" id="GO:0005096">
    <property type="term" value="F:GTPase activator activity"/>
    <property type="evidence" value="ECO:0007669"/>
    <property type="project" value="UniProtKB-KW"/>
</dbReference>
<dbReference type="GO" id="GO:0030833">
    <property type="term" value="P:regulation of actin filament polymerization"/>
    <property type="evidence" value="ECO:0007669"/>
    <property type="project" value="TreeGrafter"/>
</dbReference>
<dbReference type="GO" id="GO:0007165">
    <property type="term" value="P:signal transduction"/>
    <property type="evidence" value="ECO:0007669"/>
    <property type="project" value="InterPro"/>
</dbReference>
<feature type="domain" description="Rho-GAP" evidence="2">
    <location>
        <begin position="223"/>
        <end position="425"/>
    </location>
</feature>
<keyword evidence="4" id="KW-1185">Reference proteome</keyword>
<dbReference type="AlphaFoldDB" id="A0AAV2IH69"/>
<reference evidence="3 4" key="1">
    <citation type="submission" date="2024-04" db="EMBL/GenBank/DDBJ databases">
        <authorList>
            <consortium name="Genoscope - CEA"/>
            <person name="William W."/>
        </authorList>
    </citation>
    <scope>NUCLEOTIDE SEQUENCE [LARGE SCALE GENOMIC DNA]</scope>
</reference>
<protein>
    <recommendedName>
        <fullName evidence="2">Rho-GAP domain-containing protein</fullName>
    </recommendedName>
</protein>
<dbReference type="PROSITE" id="PS50238">
    <property type="entry name" value="RHOGAP"/>
    <property type="match status" value="1"/>
</dbReference>
<dbReference type="InterPro" id="IPR057323">
    <property type="entry name" value="RHG40/28/18_ubiquitin"/>
</dbReference>
<comment type="caution">
    <text evidence="3">The sequence shown here is derived from an EMBL/GenBank/DDBJ whole genome shotgun (WGS) entry which is preliminary data.</text>
</comment>
<name>A0AAV2IH69_LYMST</name>
<sequence>MLLLAHNRTQLASVRHLVTATVRLNREFVSYRLHKNWQHGHTKKYQGNFATLIQSGVRKGWGGLQVINPISSTNSGLLAKIIEDENIAQTGIKQVGKGAPSWIRSPANSYKGHVLDTLFGTKRRDVLASLQKSLGLLSPRCSWYLGGLRHRHTSTIPDELPNYDIPKSPIGITYAMDLSHHDQMVLTRLAYEDLKKFLKKRKIDYKSVSKKERVKDSGYLRGTDLDVLADRDVLSKKITPDCKVPGIFRTLLHYVFDKGMTSEHIFKKPGIESGIMELIGNMEANLYQQDGYSINESQSSVYDAATALKRLFQELPLRLVAIDKIHEFPDMNSLPFDDQQIVGMNLFILSMSQAHRDTLMMLLTVLKKMVDNMAATKMDATSFGDALAPDLFKVPKKMKRIEEQGYLKDMAKILKVLITYGPKLFVVTPDLLAKLRIKMDNTVPLLTAVPMSRIIVKAPFMKEEGLTIPINSSTTASDVMKTYTAICDEAPFDSSMDDLEEKVSWFEPQPYSVSELFAKEPKGQVFLFEKGGNIAERCLANNALIADVLMVNPKGTFVIKPKPGKFITQK</sequence>
<evidence type="ECO:0000256" key="1">
    <source>
        <dbReference type="ARBA" id="ARBA00022468"/>
    </source>
</evidence>
<keyword evidence="1" id="KW-0343">GTPase activation</keyword>
<evidence type="ECO:0000313" key="4">
    <source>
        <dbReference type="Proteomes" id="UP001497497"/>
    </source>
</evidence>
<dbReference type="Proteomes" id="UP001497497">
    <property type="component" value="Unassembled WGS sequence"/>
</dbReference>
<gene>
    <name evidence="3" type="ORF">GSLYS_00018593001</name>
</gene>
<dbReference type="PANTHER" id="PTHR14963:SF1">
    <property type="entry name" value="RHO GTPASE-ACTIVATING PROTEIN CONUNDRUM"/>
    <property type="match status" value="1"/>
</dbReference>
<dbReference type="GO" id="GO:0051056">
    <property type="term" value="P:regulation of small GTPase mediated signal transduction"/>
    <property type="evidence" value="ECO:0007669"/>
    <property type="project" value="TreeGrafter"/>
</dbReference>
<proteinExistence type="predicted"/>
<dbReference type="Gene3D" id="1.10.555.10">
    <property type="entry name" value="Rho GTPase activation protein"/>
    <property type="match status" value="1"/>
</dbReference>